<dbReference type="InterPro" id="IPR003439">
    <property type="entry name" value="ABC_transporter-like_ATP-bd"/>
</dbReference>
<feature type="domain" description="ABC transporter" evidence="6">
    <location>
        <begin position="135"/>
        <end position="368"/>
    </location>
</feature>
<evidence type="ECO:0000313" key="7">
    <source>
        <dbReference type="EMBL" id="MQY27894.1"/>
    </source>
</evidence>
<keyword evidence="2" id="KW-0547">Nucleotide-binding</keyword>
<evidence type="ECO:0000259" key="6">
    <source>
        <dbReference type="PROSITE" id="PS50893"/>
    </source>
</evidence>
<evidence type="ECO:0000313" key="8">
    <source>
        <dbReference type="Proteomes" id="UP000431401"/>
    </source>
</evidence>
<dbReference type="InterPro" id="IPR017871">
    <property type="entry name" value="ABC_transporter-like_CS"/>
</dbReference>
<keyword evidence="8" id="KW-1185">Reference proteome</keyword>
<keyword evidence="1" id="KW-0813">Transport</keyword>
<evidence type="ECO:0000256" key="2">
    <source>
        <dbReference type="ARBA" id="ARBA00022741"/>
    </source>
</evidence>
<dbReference type="GO" id="GO:0016887">
    <property type="term" value="F:ATP hydrolysis activity"/>
    <property type="evidence" value="ECO:0007669"/>
    <property type="project" value="InterPro"/>
</dbReference>
<dbReference type="SMART" id="SM00382">
    <property type="entry name" value="AAA"/>
    <property type="match status" value="1"/>
</dbReference>
<evidence type="ECO:0000256" key="4">
    <source>
        <dbReference type="ARBA" id="ARBA00022967"/>
    </source>
</evidence>
<dbReference type="Pfam" id="PF00005">
    <property type="entry name" value="ABC_tran"/>
    <property type="match status" value="1"/>
</dbReference>
<dbReference type="PROSITE" id="PS50893">
    <property type="entry name" value="ABC_TRANSPORTER_2"/>
    <property type="match status" value="1"/>
</dbReference>
<comment type="caution">
    <text evidence="7">The sequence shown here is derived from an EMBL/GenBank/DDBJ whole genome shotgun (WGS) entry which is preliminary data.</text>
</comment>
<accession>A0A7K0DST4</accession>
<dbReference type="InterPro" id="IPR003593">
    <property type="entry name" value="AAA+_ATPase"/>
</dbReference>
<dbReference type="Proteomes" id="UP000431401">
    <property type="component" value="Unassembled WGS sequence"/>
</dbReference>
<feature type="region of interest" description="Disordered" evidence="5">
    <location>
        <begin position="1"/>
        <end position="55"/>
    </location>
</feature>
<dbReference type="CDD" id="cd03214">
    <property type="entry name" value="ABC_Iron-Siderophores_B12_Hemin"/>
    <property type="match status" value="1"/>
</dbReference>
<evidence type="ECO:0000256" key="1">
    <source>
        <dbReference type="ARBA" id="ARBA00022448"/>
    </source>
</evidence>
<dbReference type="PANTHER" id="PTHR42794:SF1">
    <property type="entry name" value="HEMIN IMPORT ATP-BINDING PROTEIN HMUV"/>
    <property type="match status" value="1"/>
</dbReference>
<feature type="compositionally biased region" description="Low complexity" evidence="5">
    <location>
        <begin position="24"/>
        <end position="45"/>
    </location>
</feature>
<proteinExistence type="predicted"/>
<protein>
    <submittedName>
        <fullName evidence="7">Vitamin B12 import ATP-binding protein BtuD</fullName>
    </submittedName>
</protein>
<dbReference type="Gene3D" id="3.40.50.300">
    <property type="entry name" value="P-loop containing nucleotide triphosphate hydrolases"/>
    <property type="match status" value="1"/>
</dbReference>
<organism evidence="7 8">
    <name type="scientific">Nocardia aurantia</name>
    <dbReference type="NCBI Taxonomy" id="2585199"/>
    <lineage>
        <taxon>Bacteria</taxon>
        <taxon>Bacillati</taxon>
        <taxon>Actinomycetota</taxon>
        <taxon>Actinomycetes</taxon>
        <taxon>Mycobacteriales</taxon>
        <taxon>Nocardiaceae</taxon>
        <taxon>Nocardia</taxon>
    </lineage>
</organism>
<evidence type="ECO:0000256" key="5">
    <source>
        <dbReference type="SAM" id="MobiDB-lite"/>
    </source>
</evidence>
<name>A0A7K0DST4_9NOCA</name>
<dbReference type="InterPro" id="IPR027417">
    <property type="entry name" value="P-loop_NTPase"/>
</dbReference>
<keyword evidence="3 7" id="KW-0067">ATP-binding</keyword>
<dbReference type="SUPFAM" id="SSF52540">
    <property type="entry name" value="P-loop containing nucleoside triphosphate hydrolases"/>
    <property type="match status" value="1"/>
</dbReference>
<dbReference type="GO" id="GO:0005524">
    <property type="term" value="F:ATP binding"/>
    <property type="evidence" value="ECO:0007669"/>
    <property type="project" value="UniProtKB-KW"/>
</dbReference>
<dbReference type="AlphaFoldDB" id="A0A7K0DST4"/>
<dbReference type="PANTHER" id="PTHR42794">
    <property type="entry name" value="HEMIN IMPORT ATP-BINDING PROTEIN HMUV"/>
    <property type="match status" value="1"/>
</dbReference>
<reference evidence="7 8" key="1">
    <citation type="submission" date="2019-10" db="EMBL/GenBank/DDBJ databases">
        <title>Nocardia macrotermitis sp. nov. and Nocardia aurantia sp. nov., isolated from the gut of fungus growing-termite Macrotermes natalensis.</title>
        <authorList>
            <person name="Benndorf R."/>
            <person name="Schwitalla J."/>
            <person name="Martin K."/>
            <person name="De Beer W."/>
            <person name="Kaster A.-K."/>
            <person name="Vollmers J."/>
            <person name="Poulsen M."/>
            <person name="Beemelmanns C."/>
        </authorList>
    </citation>
    <scope>NUCLEOTIDE SEQUENCE [LARGE SCALE GENOMIC DNA]</scope>
    <source>
        <strain evidence="7 8">RB56</strain>
    </source>
</reference>
<dbReference type="FunFam" id="3.40.50.300:FF:000134">
    <property type="entry name" value="Iron-enterobactin ABC transporter ATP-binding protein"/>
    <property type="match status" value="1"/>
</dbReference>
<dbReference type="NCBIfam" id="NF010068">
    <property type="entry name" value="PRK13548.1"/>
    <property type="match status" value="1"/>
</dbReference>
<gene>
    <name evidence="7" type="primary">btuD_12</name>
    <name evidence="7" type="ORF">NRB56_34770</name>
</gene>
<evidence type="ECO:0000256" key="3">
    <source>
        <dbReference type="ARBA" id="ARBA00022840"/>
    </source>
</evidence>
<dbReference type="EMBL" id="WEGI01000007">
    <property type="protein sequence ID" value="MQY27894.1"/>
    <property type="molecule type" value="Genomic_DNA"/>
</dbReference>
<keyword evidence="4" id="KW-1278">Translocase</keyword>
<dbReference type="PROSITE" id="PS00211">
    <property type="entry name" value="ABC_TRANSPORTER_1"/>
    <property type="match status" value="1"/>
</dbReference>
<sequence>MTGPTVGDTDPVPGNADAHHADRSPGTAGPAPSPAAASLPPVAAGKHTQPPATVASPFELDPAAAADEFQQVAAADEFQDVAPADGLEDVAACPGTAGHDMPVRGNSGHLTQAWRRLLRRTHEVPEPPAPGTVTLRARAVTVTRGGRPVLTAVDLDVVAGQILALVGPNGAGKSTLLAALAGELAPVTGTVELDGRPLTDWTHTDMARRRSVLPQSHSVGFPFTAREVVTMGRAPWARTPRRDGDEAAIAAAMAATDVEHLAARPFPALSGGERARVALARVLAQDTHTMMLDEPTAALDLGHQEQILQLARRRAHAGAAVVVVLHDLGVAAAYADRVAVLADGRLVAAGPPREVLTTGLLTTVYRHPIEVLDHPVTGTQLVLPVRR</sequence>